<gene>
    <name evidence="1" type="ORF">44RRORF102c</name>
</gene>
<evidence type="ECO:0000313" key="1">
    <source>
        <dbReference type="EMBL" id="AAQ81421.1"/>
    </source>
</evidence>
<evidence type="ECO:0000313" key="2">
    <source>
        <dbReference type="Proteomes" id="UP000001758"/>
    </source>
</evidence>
<protein>
    <submittedName>
        <fullName evidence="1">Uncharacterized protein</fullName>
    </submittedName>
</protein>
<dbReference type="Proteomes" id="UP000001758">
    <property type="component" value="Segment"/>
</dbReference>
<proteinExistence type="predicted"/>
<accession>Q6U9K0</accession>
<dbReference type="EMBL" id="AY375531">
    <property type="protein sequence ID" value="AAQ81421.1"/>
    <property type="molecule type" value="Genomic_DNA"/>
</dbReference>
<organism evidence="1 2">
    <name type="scientific">Aeromonas phage 44RR2.8t</name>
    <dbReference type="NCBI Taxonomy" id="2907963"/>
    <lineage>
        <taxon>Viruses</taxon>
        <taxon>Duplodnaviria</taxon>
        <taxon>Heunggongvirae</taxon>
        <taxon>Uroviricota</taxon>
        <taxon>Caudoviricetes</taxon>
        <taxon>Pantevenvirales</taxon>
        <taxon>Straboviridae</taxon>
        <taxon>Biquartavirus</taxon>
        <taxon>Biquartavirus 44RR2</taxon>
    </lineage>
</organism>
<dbReference type="KEGG" id="vg:2610536"/>
<keyword evidence="2" id="KW-1185">Reference proteome</keyword>
<name>Q6U9K0_9CAUD</name>
<sequence length="110" mass="12906">MKFPKHLLRELIGEKFEIVPGEGVPSDFCGSYETLVNDIIDQGRWTVEYDFVFSFEKDMIKRNFRAPYRTGATECQDEMPWENEGEFVEAEEVEQYEVVTVGYRRKHNGA</sequence>
<reference evidence="1 2" key="1">
    <citation type="journal article" date="2001" name="J. Bacteriol.">
        <title>Phylogeny of the major head and tail genes of the wide-ranging T4-type bacteriophages.</title>
        <authorList>
            <person name="Tetart F."/>
            <person name="Desplats C."/>
            <person name="Kutateladze M."/>
            <person name="Monod C."/>
            <person name="Ackermann H.W."/>
            <person name="Krisch H.M."/>
        </authorList>
    </citation>
    <scope>NUCLEOTIDE SEQUENCE</scope>
</reference>
<dbReference type="RefSeq" id="NP_932457.1">
    <property type="nucleotide sequence ID" value="NC_005135.1"/>
</dbReference>